<dbReference type="SUPFAM" id="SSF54189">
    <property type="entry name" value="Ribosomal proteins S24e, L23 and L15e"/>
    <property type="match status" value="1"/>
</dbReference>
<evidence type="ECO:0000313" key="5">
    <source>
        <dbReference type="EMBL" id="MDC9031983.1"/>
    </source>
</evidence>
<dbReference type="HAMAP" id="MF_01369_B">
    <property type="entry name" value="Ribosomal_uL23_B"/>
    <property type="match status" value="1"/>
</dbReference>
<dbReference type="NCBIfam" id="NF004363">
    <property type="entry name" value="PRK05738.2-4"/>
    <property type="match status" value="1"/>
</dbReference>
<comment type="caution">
    <text evidence="5">The sequence shown here is derived from an EMBL/GenBank/DDBJ whole genome shotgun (WGS) entry which is preliminary data.</text>
</comment>
<dbReference type="RefSeq" id="WP_273585201.1">
    <property type="nucleotide sequence ID" value="NZ_JANHJP010000003.1"/>
</dbReference>
<dbReference type="InterPro" id="IPR013025">
    <property type="entry name" value="Ribosomal_uL23-like"/>
</dbReference>
<proteinExistence type="inferred from homology"/>
<evidence type="ECO:0000256" key="4">
    <source>
        <dbReference type="HAMAP-Rule" id="MF_01369"/>
    </source>
</evidence>
<name>A0ABT5LBE4_9MOLU</name>
<dbReference type="InterPro" id="IPR012677">
    <property type="entry name" value="Nucleotide-bd_a/b_plait_sf"/>
</dbReference>
<sequence>MIKYYDLIQSPIITESTNKKMETHNEYAFKVKKDSNKIEIKKAIEKIFQVKVASVNIINVLPKFKRKGKYQGYTSACKKAIVKLIPGQRIKVFNEDK</sequence>
<comment type="subunit">
    <text evidence="4">Part of the 50S ribosomal subunit. Contacts protein L29, and trigger factor when it is bound to the ribosome.</text>
</comment>
<dbReference type="EMBL" id="JANHJP010000003">
    <property type="protein sequence ID" value="MDC9031983.1"/>
    <property type="molecule type" value="Genomic_DNA"/>
</dbReference>
<evidence type="ECO:0000313" key="6">
    <source>
        <dbReference type="Proteomes" id="UP001221763"/>
    </source>
</evidence>
<protein>
    <recommendedName>
        <fullName evidence="4">Large ribosomal subunit protein uL23</fullName>
    </recommendedName>
</protein>
<comment type="function">
    <text evidence="4">One of the early assembly proteins it binds 23S rRNA. One of the proteins that surrounds the polypeptide exit tunnel on the outside of the ribosome. Forms the main docking site for trigger factor binding to the ribosome.</text>
</comment>
<dbReference type="Proteomes" id="UP001221763">
    <property type="component" value="Unassembled WGS sequence"/>
</dbReference>
<gene>
    <name evidence="4" type="primary">rplW</name>
    <name evidence="5" type="ORF">M8044_000202</name>
</gene>
<dbReference type="GO" id="GO:0005840">
    <property type="term" value="C:ribosome"/>
    <property type="evidence" value="ECO:0007669"/>
    <property type="project" value="UniProtKB-KW"/>
</dbReference>
<comment type="similarity">
    <text evidence="1 4">Belongs to the universal ribosomal protein uL23 family.</text>
</comment>
<evidence type="ECO:0000256" key="1">
    <source>
        <dbReference type="ARBA" id="ARBA00006700"/>
    </source>
</evidence>
<dbReference type="Gene3D" id="3.30.70.330">
    <property type="match status" value="1"/>
</dbReference>
<organism evidence="5 6">
    <name type="scientific">Columbia Basin potato purple top phytoplasma</name>
    <dbReference type="NCBI Taxonomy" id="307134"/>
    <lineage>
        <taxon>Bacteria</taxon>
        <taxon>Bacillati</taxon>
        <taxon>Mycoplasmatota</taxon>
        <taxon>Mollicutes</taxon>
        <taxon>Acholeplasmatales</taxon>
        <taxon>Acholeplasmataceae</taxon>
        <taxon>Candidatus Phytoplasma</taxon>
        <taxon>16SrVI (Clover proliferation group)</taxon>
    </lineage>
</organism>
<keyword evidence="6" id="KW-1185">Reference proteome</keyword>
<accession>A0ABT5LBE4</accession>
<reference evidence="5 6" key="1">
    <citation type="journal article" date="2023" name="Plant">
        <title>Draft Genome Sequence Resource of CBPPT1, a 'Candidatus Phytoplasma trifolii'-Related Strain Associated with Potato Purple Top Disease in the Columbia Basin, U.S.A.</title>
        <authorList>
            <person name="Wei W."/>
            <person name="Shao J."/>
            <person name="Bottner-Parker K.D."/>
            <person name="Zhao Y."/>
        </authorList>
    </citation>
    <scope>NUCLEOTIDE SEQUENCE [LARGE SCALE GENOMIC DNA]</scope>
    <source>
        <strain evidence="5 6">CBPPT1</strain>
    </source>
</reference>
<evidence type="ECO:0000256" key="3">
    <source>
        <dbReference type="ARBA" id="ARBA00023274"/>
    </source>
</evidence>
<keyword evidence="3 4" id="KW-0687">Ribonucleoprotein</keyword>
<keyword evidence="2 4" id="KW-0689">Ribosomal protein</keyword>
<evidence type="ECO:0000256" key="2">
    <source>
        <dbReference type="ARBA" id="ARBA00022980"/>
    </source>
</evidence>
<dbReference type="Pfam" id="PF00276">
    <property type="entry name" value="Ribosomal_L23"/>
    <property type="match status" value="1"/>
</dbReference>
<keyword evidence="4" id="KW-0694">RNA-binding</keyword>
<keyword evidence="4" id="KW-0699">rRNA-binding</keyword>
<dbReference type="InterPro" id="IPR012678">
    <property type="entry name" value="Ribosomal_uL23/eL15/eS24_sf"/>
</dbReference>
<dbReference type="PANTHER" id="PTHR11620">
    <property type="entry name" value="60S RIBOSOMAL PROTEIN L23A"/>
    <property type="match status" value="1"/>
</dbReference>